<evidence type="ECO:0000259" key="7">
    <source>
        <dbReference type="Pfam" id="PF17287"/>
    </source>
</evidence>
<evidence type="ECO:0000313" key="9">
    <source>
        <dbReference type="Proteomes" id="UP000297839"/>
    </source>
</evidence>
<dbReference type="GO" id="GO:0008320">
    <property type="term" value="F:protein transmembrane transporter activity"/>
    <property type="evidence" value="ECO:0007669"/>
    <property type="project" value="TreeGrafter"/>
</dbReference>
<evidence type="ECO:0000256" key="4">
    <source>
        <dbReference type="SAM" id="MobiDB-lite"/>
    </source>
</evidence>
<feature type="domain" description="ShlB POTRA" evidence="7">
    <location>
        <begin position="151"/>
        <end position="185"/>
    </location>
</feature>
<evidence type="ECO:0000256" key="1">
    <source>
        <dbReference type="ARBA" id="ARBA00022452"/>
    </source>
</evidence>
<keyword evidence="2" id="KW-0812">Transmembrane</keyword>
<feature type="domain" description="Haemolysin activator HlyB C-terminal" evidence="5">
    <location>
        <begin position="195"/>
        <end position="511"/>
    </location>
</feature>
<dbReference type="Proteomes" id="UP000297839">
    <property type="component" value="Unassembled WGS sequence"/>
</dbReference>
<keyword evidence="3" id="KW-0998">Cell outer membrane</keyword>
<dbReference type="Pfam" id="PF17287">
    <property type="entry name" value="POTRA_3"/>
    <property type="match status" value="1"/>
</dbReference>
<feature type="compositionally biased region" description="Basic and acidic residues" evidence="4">
    <location>
        <begin position="9"/>
        <end position="27"/>
    </location>
</feature>
<evidence type="ECO:0000256" key="3">
    <source>
        <dbReference type="ARBA" id="ARBA00023237"/>
    </source>
</evidence>
<feature type="domain" description="Polypeptide-transport-associated ShlB-type" evidence="6">
    <location>
        <begin position="54"/>
        <end position="134"/>
    </location>
</feature>
<proteinExistence type="predicted"/>
<dbReference type="PANTHER" id="PTHR34597:SF3">
    <property type="entry name" value="OUTER MEMBRANE TRANSPORTER CDIB"/>
    <property type="match status" value="1"/>
</dbReference>
<evidence type="ECO:0000256" key="2">
    <source>
        <dbReference type="ARBA" id="ARBA00022692"/>
    </source>
</evidence>
<feature type="region of interest" description="Disordered" evidence="4">
    <location>
        <begin position="1"/>
        <end position="42"/>
    </location>
</feature>
<dbReference type="InterPro" id="IPR005565">
    <property type="entry name" value="Hemolysn_activator_HlyB_C"/>
</dbReference>
<evidence type="ECO:0000259" key="5">
    <source>
        <dbReference type="Pfam" id="PF03865"/>
    </source>
</evidence>
<keyword evidence="9" id="KW-1185">Reference proteome</keyword>
<dbReference type="EMBL" id="SMLK01000006">
    <property type="protein sequence ID" value="TFY98430.1"/>
    <property type="molecule type" value="Genomic_DNA"/>
</dbReference>
<dbReference type="InterPro" id="IPR013686">
    <property type="entry name" value="Polypept-transport_assoc_ShlB"/>
</dbReference>
<comment type="caution">
    <text evidence="8">The sequence shown here is derived from an EMBL/GenBank/DDBJ whole genome shotgun (WGS) entry which is preliminary data.</text>
</comment>
<evidence type="ECO:0000313" key="8">
    <source>
        <dbReference type="EMBL" id="TFY98430.1"/>
    </source>
</evidence>
<dbReference type="InterPro" id="IPR027282">
    <property type="entry name" value="TPS"/>
</dbReference>
<dbReference type="GO" id="GO:0046819">
    <property type="term" value="P:protein secretion by the type V secretion system"/>
    <property type="evidence" value="ECO:0007669"/>
    <property type="project" value="TreeGrafter"/>
</dbReference>
<dbReference type="InterPro" id="IPR035251">
    <property type="entry name" value="ShlB_POTRA"/>
</dbReference>
<gene>
    <name evidence="8" type="ORF">EZ216_17215</name>
</gene>
<dbReference type="AlphaFoldDB" id="A0A4Z0BI25"/>
<dbReference type="Pfam" id="PF03865">
    <property type="entry name" value="ShlB"/>
    <property type="match status" value="1"/>
</dbReference>
<dbReference type="OrthoDB" id="290122at2"/>
<evidence type="ECO:0000259" key="6">
    <source>
        <dbReference type="Pfam" id="PF08479"/>
    </source>
</evidence>
<sequence length="551" mass="59106">MHAQPADAAVREERRAQERSDELRQRLEPAPSVRLPSQAGDNPRIPAEGICFALRSVTFAGQSELATDDELRASLAGTAGDDAPIGRCVGAAGFSILASRVQNQLIAKGFVTTRVFVPPQDVSQGTLHLVVVPGRLHSVRTASGQALPPVAPLQKGAVLNLRAMEQALENFKRVPTAEVDFKIEPSEEDATLGPGWSDVVVTWSQPRPWRLSLTADDGGTKATGRYQGTFTLSLDNALGLNDLFYATASRDLGGGEGQGERGTRAQTVHLSIPYGWWLVGATASTNRFYQRVAGASQTYVYSGTSATAEVKAACLLRRDAVGKTSAYVRAFTRSSSNAIDDIEIELQRRRVGGWELGMNHHAFVGPATLDLSAGYRRGTGAFGSRPAPEELVGEGTSRMALAFADAAVAVPFQSFGQRWRASSQWRAQWNRTPLTPQDRFSIGGRYTVRGFSGEQTLVAERGWLIRNELAMALGESGQEFFAWLDHGQVGGPSVQRLIGRSLSGAGIGLRGGTQAAAGAFQYEFFVGTPIGKPDGFQAARTTGGFSVSWSY</sequence>
<accession>A0A4Z0BI25</accession>
<dbReference type="PIRSF" id="PIRSF029745">
    <property type="entry name" value="FhaC"/>
    <property type="match status" value="1"/>
</dbReference>
<dbReference type="Gene3D" id="2.40.160.50">
    <property type="entry name" value="membrane protein fhac: a member of the omp85/tpsb transporter family"/>
    <property type="match status" value="1"/>
</dbReference>
<dbReference type="GO" id="GO:0098046">
    <property type="term" value="C:type V protein secretion system complex"/>
    <property type="evidence" value="ECO:0007669"/>
    <property type="project" value="TreeGrafter"/>
</dbReference>
<dbReference type="Pfam" id="PF08479">
    <property type="entry name" value="POTRA_2"/>
    <property type="match status" value="1"/>
</dbReference>
<protein>
    <submittedName>
        <fullName evidence="8">ShlB/FhaC/HecB family hemolysin secretion/activation protein</fullName>
    </submittedName>
</protein>
<organism evidence="8 9">
    <name type="scientific">Ramlibacter humi</name>
    <dbReference type="NCBI Taxonomy" id="2530451"/>
    <lineage>
        <taxon>Bacteria</taxon>
        <taxon>Pseudomonadati</taxon>
        <taxon>Pseudomonadota</taxon>
        <taxon>Betaproteobacteria</taxon>
        <taxon>Burkholderiales</taxon>
        <taxon>Comamonadaceae</taxon>
        <taxon>Ramlibacter</taxon>
    </lineage>
</organism>
<reference evidence="8 9" key="1">
    <citation type="submission" date="2019-03" db="EMBL/GenBank/DDBJ databases">
        <title>Ramlibacter sp. 18x22-1, whole genome shotgun sequence.</title>
        <authorList>
            <person name="Zhang X."/>
            <person name="Feng G."/>
            <person name="Zhu H."/>
        </authorList>
    </citation>
    <scope>NUCLEOTIDE SEQUENCE [LARGE SCALE GENOMIC DNA]</scope>
    <source>
        <strain evidence="8 9">18x22-1</strain>
    </source>
</reference>
<dbReference type="InterPro" id="IPR051544">
    <property type="entry name" value="TPS_OM_transporter"/>
</dbReference>
<keyword evidence="1" id="KW-0472">Membrane</keyword>
<dbReference type="Gene3D" id="3.10.20.310">
    <property type="entry name" value="membrane protein fhac"/>
    <property type="match status" value="1"/>
</dbReference>
<dbReference type="PANTHER" id="PTHR34597">
    <property type="entry name" value="SLR1661 PROTEIN"/>
    <property type="match status" value="1"/>
</dbReference>
<name>A0A4Z0BI25_9BURK</name>
<keyword evidence="1" id="KW-1134">Transmembrane beta strand</keyword>